<evidence type="ECO:0000259" key="1">
    <source>
        <dbReference type="Pfam" id="PF01738"/>
    </source>
</evidence>
<dbReference type="InterPro" id="IPR029058">
    <property type="entry name" value="AB_hydrolase_fold"/>
</dbReference>
<accession>A0ABW4SJR6</accession>
<sequence>MTTTKRDKTAVIVIHEIYGVNPHIEHFSESISKYDFDVICPDLLDVKIPFSYSQEELAYQNFMENVGFINASNKMKSLVTDVKKNYEKVFVIGFSVGATVSWLCSDLKGVQGIVAYYGSRIRDYIEVTPQCPALLFFPKEEKSFNVDELVSNLDYRNVELHTFNGQHGFADPYSPNYNKGSSEMAFQEMVSFLLKHSSMK</sequence>
<name>A0ABW4SJR6_9BACL</name>
<organism evidence="2 3">
    <name type="scientific">Sporosarcina siberiensis</name>
    <dbReference type="NCBI Taxonomy" id="1365606"/>
    <lineage>
        <taxon>Bacteria</taxon>
        <taxon>Bacillati</taxon>
        <taxon>Bacillota</taxon>
        <taxon>Bacilli</taxon>
        <taxon>Bacillales</taxon>
        <taxon>Caryophanaceae</taxon>
        <taxon>Sporosarcina</taxon>
    </lineage>
</organism>
<dbReference type="RefSeq" id="WP_381539803.1">
    <property type="nucleotide sequence ID" value="NZ_JBHUGI010000035.1"/>
</dbReference>
<dbReference type="PANTHER" id="PTHR46623">
    <property type="entry name" value="CARBOXYMETHYLENEBUTENOLIDASE-RELATED"/>
    <property type="match status" value="1"/>
</dbReference>
<dbReference type="SUPFAM" id="SSF53474">
    <property type="entry name" value="alpha/beta-Hydrolases"/>
    <property type="match status" value="1"/>
</dbReference>
<comment type="caution">
    <text evidence="2">The sequence shown here is derived from an EMBL/GenBank/DDBJ whole genome shotgun (WGS) entry which is preliminary data.</text>
</comment>
<feature type="domain" description="Dienelactone hydrolase" evidence="1">
    <location>
        <begin position="7"/>
        <end position="195"/>
    </location>
</feature>
<dbReference type="EMBL" id="JBHUGI010000035">
    <property type="protein sequence ID" value="MFD1929558.1"/>
    <property type="molecule type" value="Genomic_DNA"/>
</dbReference>
<dbReference type="InterPro" id="IPR002925">
    <property type="entry name" value="Dienelactn_hydro"/>
</dbReference>
<evidence type="ECO:0000313" key="2">
    <source>
        <dbReference type="EMBL" id="MFD1929558.1"/>
    </source>
</evidence>
<proteinExistence type="predicted"/>
<dbReference type="EC" id="3.1.-.-" evidence="2"/>
<keyword evidence="2" id="KW-0378">Hydrolase</keyword>
<keyword evidence="3" id="KW-1185">Reference proteome</keyword>
<dbReference type="PANTHER" id="PTHR46623:SF6">
    <property type="entry name" value="ALPHA_BETA-HYDROLASES SUPERFAMILY PROTEIN"/>
    <property type="match status" value="1"/>
</dbReference>
<gene>
    <name evidence="2" type="ORF">ACFSFY_16060</name>
</gene>
<dbReference type="Proteomes" id="UP001597218">
    <property type="component" value="Unassembled WGS sequence"/>
</dbReference>
<dbReference type="Gene3D" id="3.40.50.1820">
    <property type="entry name" value="alpha/beta hydrolase"/>
    <property type="match status" value="1"/>
</dbReference>
<evidence type="ECO:0000313" key="3">
    <source>
        <dbReference type="Proteomes" id="UP001597218"/>
    </source>
</evidence>
<protein>
    <submittedName>
        <fullName evidence="2">Dienelactone hydrolase family protein</fullName>
        <ecNumber evidence="2">3.1.-.-</ecNumber>
    </submittedName>
</protein>
<reference evidence="3" key="1">
    <citation type="journal article" date="2019" name="Int. J. Syst. Evol. Microbiol.">
        <title>The Global Catalogue of Microorganisms (GCM) 10K type strain sequencing project: providing services to taxonomists for standard genome sequencing and annotation.</title>
        <authorList>
            <consortium name="The Broad Institute Genomics Platform"/>
            <consortium name="The Broad Institute Genome Sequencing Center for Infectious Disease"/>
            <person name="Wu L."/>
            <person name="Ma J."/>
        </authorList>
    </citation>
    <scope>NUCLEOTIDE SEQUENCE [LARGE SCALE GENOMIC DNA]</scope>
    <source>
        <strain evidence="3">CGMCC 4.7177</strain>
    </source>
</reference>
<dbReference type="Pfam" id="PF01738">
    <property type="entry name" value="DLH"/>
    <property type="match status" value="1"/>
</dbReference>
<dbReference type="GO" id="GO:0016787">
    <property type="term" value="F:hydrolase activity"/>
    <property type="evidence" value="ECO:0007669"/>
    <property type="project" value="UniProtKB-KW"/>
</dbReference>
<dbReference type="InterPro" id="IPR051049">
    <property type="entry name" value="Dienelactone_hydrolase-like"/>
</dbReference>